<evidence type="ECO:0000313" key="2">
    <source>
        <dbReference type="Proteomes" id="UP001234495"/>
    </source>
</evidence>
<dbReference type="EMBL" id="JAUSUD010000007">
    <property type="protein sequence ID" value="MDQ0230691.1"/>
    <property type="molecule type" value="Genomic_DNA"/>
</dbReference>
<proteinExistence type="predicted"/>
<sequence length="80" mass="9589">MKHIDHDRLFKELIRTFFGEFMLLFFPAIHESIDYRHTTFLSEELYRDILEGEKNRVDLLIETKLKGEDGLIIVHIEPQS</sequence>
<comment type="caution">
    <text evidence="1">The sequence shown here is derived from an EMBL/GenBank/DDBJ whole genome shotgun (WGS) entry which is preliminary data.</text>
</comment>
<gene>
    <name evidence="1" type="ORF">J2S19_001947</name>
</gene>
<organism evidence="1 2">
    <name type="scientific">Metabacillus malikii</name>
    <dbReference type="NCBI Taxonomy" id="1504265"/>
    <lineage>
        <taxon>Bacteria</taxon>
        <taxon>Bacillati</taxon>
        <taxon>Bacillota</taxon>
        <taxon>Bacilli</taxon>
        <taxon>Bacillales</taxon>
        <taxon>Bacillaceae</taxon>
        <taxon>Metabacillus</taxon>
    </lineage>
</organism>
<accession>A0ABT9ZFX0</accession>
<dbReference type="Proteomes" id="UP001234495">
    <property type="component" value="Unassembled WGS sequence"/>
</dbReference>
<protein>
    <recommendedName>
        <fullName evidence="3">Transposase</fullName>
    </recommendedName>
</protein>
<reference evidence="1 2" key="1">
    <citation type="submission" date="2023-07" db="EMBL/GenBank/DDBJ databases">
        <title>Genomic Encyclopedia of Type Strains, Phase IV (KMG-IV): sequencing the most valuable type-strain genomes for metagenomic binning, comparative biology and taxonomic classification.</title>
        <authorList>
            <person name="Goeker M."/>
        </authorList>
    </citation>
    <scope>NUCLEOTIDE SEQUENCE [LARGE SCALE GENOMIC DNA]</scope>
    <source>
        <strain evidence="1 2">DSM 29005</strain>
    </source>
</reference>
<name>A0ABT9ZFX0_9BACI</name>
<evidence type="ECO:0008006" key="3">
    <source>
        <dbReference type="Google" id="ProtNLM"/>
    </source>
</evidence>
<keyword evidence="2" id="KW-1185">Reference proteome</keyword>
<evidence type="ECO:0000313" key="1">
    <source>
        <dbReference type="EMBL" id="MDQ0230691.1"/>
    </source>
</evidence>